<evidence type="ECO:0000256" key="6">
    <source>
        <dbReference type="ARBA" id="ARBA00022840"/>
    </source>
</evidence>
<evidence type="ECO:0000256" key="1">
    <source>
        <dbReference type="ARBA" id="ARBA00008894"/>
    </source>
</evidence>
<evidence type="ECO:0000256" key="2">
    <source>
        <dbReference type="ARBA" id="ARBA00022614"/>
    </source>
</evidence>
<name>A0A2Z7AVD3_9LAMI</name>
<accession>A0A2Z7AVD3</accession>
<keyword evidence="3" id="KW-0677">Repeat</keyword>
<keyword evidence="2" id="KW-0433">Leucine-rich repeat</keyword>
<dbReference type="OrthoDB" id="913871at2759"/>
<dbReference type="Gene3D" id="3.80.10.10">
    <property type="entry name" value="Ribonuclease Inhibitor"/>
    <property type="match status" value="1"/>
</dbReference>
<dbReference type="PANTHER" id="PTHR15140">
    <property type="entry name" value="TUBULIN-SPECIFIC CHAPERONE E"/>
    <property type="match status" value="1"/>
</dbReference>
<evidence type="ECO:0000259" key="7">
    <source>
        <dbReference type="Pfam" id="PF23559"/>
    </source>
</evidence>
<dbReference type="FunFam" id="1.10.10.10:FF:000322">
    <property type="entry name" value="Probable disease resistance protein At1g63360"/>
    <property type="match status" value="1"/>
</dbReference>
<evidence type="ECO:0000256" key="5">
    <source>
        <dbReference type="ARBA" id="ARBA00022821"/>
    </source>
</evidence>
<feature type="domain" description="Disease resistance protein winged helix" evidence="7">
    <location>
        <begin position="34"/>
        <end position="104"/>
    </location>
</feature>
<dbReference type="PANTHER" id="PTHR15140:SF33">
    <property type="entry name" value="LATE BLIGHT RESISTANCE PROTEIN HOMOLOG R1A-3 ISOFORM X1"/>
    <property type="match status" value="1"/>
</dbReference>
<proteinExistence type="inferred from homology"/>
<reference evidence="8 9" key="1">
    <citation type="journal article" date="2015" name="Proc. Natl. Acad. Sci. U.S.A.">
        <title>The resurrection genome of Boea hygrometrica: A blueprint for survival of dehydration.</title>
        <authorList>
            <person name="Xiao L."/>
            <person name="Yang G."/>
            <person name="Zhang L."/>
            <person name="Yang X."/>
            <person name="Zhao S."/>
            <person name="Ji Z."/>
            <person name="Zhou Q."/>
            <person name="Hu M."/>
            <person name="Wang Y."/>
            <person name="Chen M."/>
            <person name="Xu Y."/>
            <person name="Jin H."/>
            <person name="Xiao X."/>
            <person name="Hu G."/>
            <person name="Bao F."/>
            <person name="Hu Y."/>
            <person name="Wan P."/>
            <person name="Li L."/>
            <person name="Deng X."/>
            <person name="Kuang T."/>
            <person name="Xiang C."/>
            <person name="Zhu J.K."/>
            <person name="Oliver M.J."/>
            <person name="He Y."/>
        </authorList>
    </citation>
    <scope>NUCLEOTIDE SEQUENCE [LARGE SCALE GENOMIC DNA]</scope>
    <source>
        <strain evidence="9">cv. XS01</strain>
    </source>
</reference>
<comment type="similarity">
    <text evidence="1">Belongs to the disease resistance NB-LRR family.</text>
</comment>
<organism evidence="8 9">
    <name type="scientific">Dorcoceras hygrometricum</name>
    <dbReference type="NCBI Taxonomy" id="472368"/>
    <lineage>
        <taxon>Eukaryota</taxon>
        <taxon>Viridiplantae</taxon>
        <taxon>Streptophyta</taxon>
        <taxon>Embryophyta</taxon>
        <taxon>Tracheophyta</taxon>
        <taxon>Spermatophyta</taxon>
        <taxon>Magnoliopsida</taxon>
        <taxon>eudicotyledons</taxon>
        <taxon>Gunneridae</taxon>
        <taxon>Pentapetalae</taxon>
        <taxon>asterids</taxon>
        <taxon>lamiids</taxon>
        <taxon>Lamiales</taxon>
        <taxon>Gesneriaceae</taxon>
        <taxon>Didymocarpoideae</taxon>
        <taxon>Trichosporeae</taxon>
        <taxon>Loxocarpinae</taxon>
        <taxon>Dorcoceras</taxon>
    </lineage>
</organism>
<keyword evidence="5" id="KW-0611">Plant defense</keyword>
<dbReference type="SUPFAM" id="SSF52058">
    <property type="entry name" value="L domain-like"/>
    <property type="match status" value="1"/>
</dbReference>
<dbReference type="Proteomes" id="UP000250235">
    <property type="component" value="Unassembled WGS sequence"/>
</dbReference>
<dbReference type="InterPro" id="IPR036388">
    <property type="entry name" value="WH-like_DNA-bd_sf"/>
</dbReference>
<dbReference type="GO" id="GO:0005524">
    <property type="term" value="F:ATP binding"/>
    <property type="evidence" value="ECO:0007669"/>
    <property type="project" value="UniProtKB-KW"/>
</dbReference>
<protein>
    <recommendedName>
        <fullName evidence="7">Disease resistance protein winged helix domain-containing protein</fullName>
    </recommendedName>
</protein>
<dbReference type="Gene3D" id="1.10.10.10">
    <property type="entry name" value="Winged helix-like DNA-binding domain superfamily/Winged helix DNA-binding domain"/>
    <property type="match status" value="1"/>
</dbReference>
<keyword evidence="4" id="KW-0547">Nucleotide-binding</keyword>
<evidence type="ECO:0000256" key="3">
    <source>
        <dbReference type="ARBA" id="ARBA00022737"/>
    </source>
</evidence>
<gene>
    <name evidence="8" type="ORF">F511_14733</name>
</gene>
<evidence type="ECO:0000313" key="8">
    <source>
        <dbReference type="EMBL" id="KZV24850.1"/>
    </source>
</evidence>
<dbReference type="InterPro" id="IPR032675">
    <property type="entry name" value="LRR_dom_sf"/>
</dbReference>
<dbReference type="GO" id="GO:0006952">
    <property type="term" value="P:defense response"/>
    <property type="evidence" value="ECO:0007669"/>
    <property type="project" value="UniProtKB-KW"/>
</dbReference>
<keyword evidence="6" id="KW-0067">ATP-binding</keyword>
<evidence type="ECO:0000313" key="9">
    <source>
        <dbReference type="Proteomes" id="UP000250235"/>
    </source>
</evidence>
<sequence>MEPTIALQCSKILCLSYDNLPLRLKPCFLYIAAFPEDLEINVSKLINLWVAEGFVTPNDQSKCLEDAAEGYLEDLVHRSLILVNKIGMDGKIETVGIHDLLREICITKAEEEGFLHVSSKKGNPIRRISIHCMHDYDQQWPIEDPRVRSVLLFPKKDLVSIISQSCRSLSILEASQVTFLNFADVISTFVNLRYICFALNDASCPLGFPASIFKLPNLQTIIVHISPSLECREVDGEIWKMPKLRHLIMDCPLSLSHPFDMGIVSASNLQTLDEVMNLRFTDEAVKMFVNLKKLRVVSTMFRDNWDDFNLDNLVRLENLRELRVCVHKLTNLSGLWDHCFPISLNKLSLFGVPLPWKNMSIIGSLPNLQELQMMSVDVAEASEWTPVEGQFLQLKYFHSSFDNLVKWEVEKEHFPSLERLILESVWCLDEIPCEIGKMDSLQIIELWECHSSLAVSAQLIQKDQHENGNDTFQVLVK</sequence>
<keyword evidence="9" id="KW-1185">Reference proteome</keyword>
<dbReference type="AlphaFoldDB" id="A0A2Z7AVD3"/>
<dbReference type="Pfam" id="PF23559">
    <property type="entry name" value="WHD_DRP"/>
    <property type="match status" value="1"/>
</dbReference>
<dbReference type="InterPro" id="IPR058922">
    <property type="entry name" value="WHD_DRP"/>
</dbReference>
<evidence type="ECO:0000256" key="4">
    <source>
        <dbReference type="ARBA" id="ARBA00022741"/>
    </source>
</evidence>
<dbReference type="EMBL" id="KV012500">
    <property type="protein sequence ID" value="KZV24850.1"/>
    <property type="molecule type" value="Genomic_DNA"/>
</dbReference>